<dbReference type="InterPro" id="IPR003607">
    <property type="entry name" value="HD/PDEase_dom"/>
</dbReference>
<dbReference type="PANTHER" id="PTHR45228:SF1">
    <property type="entry name" value="CYCLIC DI-GMP PHOSPHODIESTERASE TM_0186"/>
    <property type="match status" value="1"/>
</dbReference>
<feature type="transmembrane region" description="Helical" evidence="1">
    <location>
        <begin position="111"/>
        <end position="133"/>
    </location>
</feature>
<dbReference type="InterPro" id="IPR052020">
    <property type="entry name" value="Cyclic_di-GMP/3'3'-cGAMP_PDE"/>
</dbReference>
<protein>
    <submittedName>
        <fullName evidence="3">HD domain-containing protein</fullName>
    </submittedName>
</protein>
<dbReference type="OrthoDB" id="9804747at2"/>
<keyword evidence="1" id="KW-1133">Transmembrane helix</keyword>
<dbReference type="PROSITE" id="PS51832">
    <property type="entry name" value="HD_GYP"/>
    <property type="match status" value="1"/>
</dbReference>
<evidence type="ECO:0000313" key="4">
    <source>
        <dbReference type="Proteomes" id="UP000186015"/>
    </source>
</evidence>
<evidence type="ECO:0000256" key="1">
    <source>
        <dbReference type="SAM" id="Phobius"/>
    </source>
</evidence>
<feature type="transmembrane region" description="Helical" evidence="1">
    <location>
        <begin position="16"/>
        <end position="33"/>
    </location>
</feature>
<keyword evidence="1" id="KW-0472">Membrane</keyword>
<feature type="transmembrane region" description="Helical" evidence="1">
    <location>
        <begin position="226"/>
        <end position="245"/>
    </location>
</feature>
<dbReference type="SMART" id="SM00471">
    <property type="entry name" value="HDc"/>
    <property type="match status" value="1"/>
</dbReference>
<evidence type="ECO:0000313" key="3">
    <source>
        <dbReference type="EMBL" id="SEL11219.1"/>
    </source>
</evidence>
<reference evidence="3 4" key="1">
    <citation type="submission" date="2016-10" db="EMBL/GenBank/DDBJ databases">
        <authorList>
            <person name="de Groot N.N."/>
        </authorList>
    </citation>
    <scope>NUCLEOTIDE SEQUENCE [LARGE SCALE GENOMIC DNA]</scope>
    <source>
        <strain evidence="3 4">KH2T6</strain>
    </source>
</reference>
<feature type="transmembrane region" description="Helical" evidence="1">
    <location>
        <begin position="82"/>
        <end position="99"/>
    </location>
</feature>
<dbReference type="Gene3D" id="1.10.3210.10">
    <property type="entry name" value="Hypothetical protein af1432"/>
    <property type="match status" value="1"/>
</dbReference>
<dbReference type="SUPFAM" id="SSF109604">
    <property type="entry name" value="HD-domain/PDEase-like"/>
    <property type="match status" value="1"/>
</dbReference>
<gene>
    <name evidence="3" type="ORF">SAMN05216469_1125</name>
</gene>
<feature type="domain" description="HD-GYP" evidence="2">
    <location>
        <begin position="501"/>
        <end position="711"/>
    </location>
</feature>
<dbReference type="EMBL" id="FOAT01000012">
    <property type="protein sequence ID" value="SEL11219.1"/>
    <property type="molecule type" value="Genomic_DNA"/>
</dbReference>
<feature type="transmembrane region" description="Helical" evidence="1">
    <location>
        <begin position="45"/>
        <end position="70"/>
    </location>
</feature>
<dbReference type="CDD" id="cd00077">
    <property type="entry name" value="HDc"/>
    <property type="match status" value="1"/>
</dbReference>
<dbReference type="Gene3D" id="1.10.1760.20">
    <property type="match status" value="1"/>
</dbReference>
<organism evidence="3 4">
    <name type="scientific">Ruminococcus albus</name>
    <dbReference type="NCBI Taxonomy" id="1264"/>
    <lineage>
        <taxon>Bacteria</taxon>
        <taxon>Bacillati</taxon>
        <taxon>Bacillota</taxon>
        <taxon>Clostridia</taxon>
        <taxon>Eubacteriales</taxon>
        <taxon>Oscillospiraceae</taxon>
        <taxon>Ruminococcus</taxon>
    </lineage>
</organism>
<feature type="transmembrane region" description="Helical" evidence="1">
    <location>
        <begin position="404"/>
        <end position="426"/>
    </location>
</feature>
<dbReference type="Pfam" id="PF13487">
    <property type="entry name" value="HD_5"/>
    <property type="match status" value="1"/>
</dbReference>
<proteinExistence type="predicted"/>
<dbReference type="InterPro" id="IPR037522">
    <property type="entry name" value="HD_GYP_dom"/>
</dbReference>
<dbReference type="AlphaFoldDB" id="A0A1H7MJG9"/>
<dbReference type="Proteomes" id="UP000186015">
    <property type="component" value="Unassembled WGS sequence"/>
</dbReference>
<sequence length="712" mass="79429">MLKRKTAPVKNNKHNPAPLILCIACVFINLLFNNMISRFELPVPLYLDTIGTVLAAVLGGTLPGVLVGFATNFIISFSQPSSLYYGVINVLIAVAASHLSERNKLKKPSGLIALAISLTLISGILGAVIPWYMDGLALDSESLSGEINKTGFFEPFVSYMISNTATNFLDKTLTVIIALLLYRIIPVKFSRKFKFTGWQQTPTTGEEVINKDKSENRAVSMRIKMLIVLMIALSTVAAAGTYISVRVYYKSMINQHIALAQGTAKLASKAVDGDMIEEFVTCNGDSEDYRRTHKLLEDILYSSPEITYLYVYRMELDGFHVVFDVETDDTPADEIGTILPYDSGFGPYMSELLAGEPVEPIITDDEYGHLLTVAEPVFDSAGVCQCYAIADVDVKMLMKDKHSFLTEMISVFTSILIIICAFVIWLTDYHIIFPLRSITMQIDKISRSGDDQDSLDNDVRKIRKLKIHTGDEIEQLYQSLCTMTLNQSEQMRSIRRLSDSTLKMQDGLIITMADMVENRDSDTGDHIQKTAAYVRIIVEGLKEKGYYAEKITPKFMSDVVRSAPLHDVGKINIPDGVLNKPGKLTPEEYEIMKTHTIAGKKIMEHAIETVEGDSYLKEARNMAAYHHERWDGKGYPEGLHGEVIPLSARIMAVADVFDALTSPRVYKPAYPLDKALSIIAEGNGTQFDPRCIEAFMDSLEEVKKVLRKYDQG</sequence>
<accession>A0A1H7MJG9</accession>
<dbReference type="PANTHER" id="PTHR45228">
    <property type="entry name" value="CYCLIC DI-GMP PHOSPHODIESTERASE TM_0186-RELATED"/>
    <property type="match status" value="1"/>
</dbReference>
<evidence type="ECO:0000259" key="2">
    <source>
        <dbReference type="PROSITE" id="PS51832"/>
    </source>
</evidence>
<keyword evidence="1" id="KW-0812">Transmembrane</keyword>
<name>A0A1H7MJG9_RUMAL</name>